<evidence type="ECO:0000313" key="19">
    <source>
        <dbReference type="EMBL" id="QIN82347.1"/>
    </source>
</evidence>
<evidence type="ECO:0000256" key="5">
    <source>
        <dbReference type="ARBA" id="ARBA00017322"/>
    </source>
</evidence>
<dbReference type="InterPro" id="IPR004358">
    <property type="entry name" value="Sig_transdc_His_kin-like_C"/>
</dbReference>
<dbReference type="SUPFAM" id="SSF51120">
    <property type="entry name" value="beta-Roll"/>
    <property type="match status" value="2"/>
</dbReference>
<keyword evidence="17" id="KW-0812">Transmembrane</keyword>
<evidence type="ECO:0000259" key="18">
    <source>
        <dbReference type="PROSITE" id="PS50109"/>
    </source>
</evidence>
<organism evidence="19 20">
    <name type="scientific">Rubrobacter tropicus</name>
    <dbReference type="NCBI Taxonomy" id="2653851"/>
    <lineage>
        <taxon>Bacteria</taxon>
        <taxon>Bacillati</taxon>
        <taxon>Actinomycetota</taxon>
        <taxon>Rubrobacteria</taxon>
        <taxon>Rubrobacterales</taxon>
        <taxon>Rubrobacteraceae</taxon>
        <taxon>Rubrobacter</taxon>
    </lineage>
</organism>
<dbReference type="SUPFAM" id="SSF55781">
    <property type="entry name" value="GAF domain-like"/>
    <property type="match status" value="1"/>
</dbReference>
<keyword evidence="20" id="KW-1185">Reference proteome</keyword>
<dbReference type="Pfam" id="PF02518">
    <property type="entry name" value="HATPase_c"/>
    <property type="match status" value="1"/>
</dbReference>
<keyword evidence="17" id="KW-0472">Membrane</keyword>
<name>A0A6G8Q7Q0_9ACTN</name>
<dbReference type="GO" id="GO:0005509">
    <property type="term" value="F:calcium ion binding"/>
    <property type="evidence" value="ECO:0007669"/>
    <property type="project" value="InterPro"/>
</dbReference>
<dbReference type="InterPro" id="IPR001343">
    <property type="entry name" value="Hemolysn_Ca-bd"/>
</dbReference>
<evidence type="ECO:0000256" key="17">
    <source>
        <dbReference type="SAM" id="Phobius"/>
    </source>
</evidence>
<dbReference type="GO" id="GO:0051539">
    <property type="term" value="F:4 iron, 4 sulfur cluster binding"/>
    <property type="evidence" value="ECO:0007669"/>
    <property type="project" value="UniProtKB-KW"/>
</dbReference>
<evidence type="ECO:0000256" key="16">
    <source>
        <dbReference type="SAM" id="MobiDB-lite"/>
    </source>
</evidence>
<comment type="function">
    <text evidence="14">Member of the two-component regulatory system NreB/NreC involved in the control of dissimilatory nitrate/nitrite reduction in response to oxygen. NreB functions as a direct oxygen sensor histidine kinase which is autophosphorylated, in the absence of oxygen, probably at the conserved histidine residue, and transfers its phosphate group probably to a conserved aspartate residue of NreC. NreB/NreC activates the expression of the nitrate (narGHJI) and nitrite (nir) reductase operons, as well as the putative nitrate transporter gene narT.</text>
</comment>
<feature type="compositionally biased region" description="Basic and acidic residues" evidence="16">
    <location>
        <begin position="98"/>
        <end position="128"/>
    </location>
</feature>
<dbReference type="AlphaFoldDB" id="A0A6G8Q7Q0"/>
<dbReference type="EMBL" id="CP045119">
    <property type="protein sequence ID" value="QIN82347.1"/>
    <property type="molecule type" value="Genomic_DNA"/>
</dbReference>
<accession>A0A6G8Q7Q0</accession>
<dbReference type="Pfam" id="PF00353">
    <property type="entry name" value="HemolysinCabind"/>
    <property type="match status" value="2"/>
</dbReference>
<dbReference type="InterPro" id="IPR005467">
    <property type="entry name" value="His_kinase_dom"/>
</dbReference>
<evidence type="ECO:0000256" key="10">
    <source>
        <dbReference type="ARBA" id="ARBA00022777"/>
    </source>
</evidence>
<feature type="transmembrane region" description="Helical" evidence="17">
    <location>
        <begin position="312"/>
        <end position="334"/>
    </location>
</feature>
<feature type="transmembrane region" description="Helical" evidence="17">
    <location>
        <begin position="563"/>
        <end position="582"/>
    </location>
</feature>
<dbReference type="SMART" id="SM00387">
    <property type="entry name" value="HATPase_c"/>
    <property type="match status" value="1"/>
</dbReference>
<dbReference type="InterPro" id="IPR011049">
    <property type="entry name" value="Serralysin-like_metalloprot_C"/>
</dbReference>
<dbReference type="Proteomes" id="UP000501452">
    <property type="component" value="Chromosome"/>
</dbReference>
<keyword evidence="12" id="KW-0902">Two-component regulatory system</keyword>
<feature type="transmembrane region" description="Helical" evidence="17">
    <location>
        <begin position="532"/>
        <end position="557"/>
    </location>
</feature>
<dbReference type="RefSeq" id="WP_166174592.1">
    <property type="nucleotide sequence ID" value="NZ_CP045119.1"/>
</dbReference>
<keyword evidence="6" id="KW-0004">4Fe-4S</keyword>
<evidence type="ECO:0000256" key="14">
    <source>
        <dbReference type="ARBA" id="ARBA00024827"/>
    </source>
</evidence>
<feature type="transmembrane region" description="Helical" evidence="17">
    <location>
        <begin position="6"/>
        <end position="24"/>
    </location>
</feature>
<dbReference type="InterPro" id="IPR036890">
    <property type="entry name" value="HATPase_C_sf"/>
</dbReference>
<feature type="domain" description="Histidine kinase" evidence="18">
    <location>
        <begin position="849"/>
        <end position="933"/>
    </location>
</feature>
<evidence type="ECO:0000256" key="3">
    <source>
        <dbReference type="ARBA" id="ARBA00004496"/>
    </source>
</evidence>
<protein>
    <recommendedName>
        <fullName evidence="5">Oxygen sensor histidine kinase NreB</fullName>
        <ecNumber evidence="4">2.7.13.3</ecNumber>
    </recommendedName>
    <alternativeName>
        <fullName evidence="15">Nitrogen regulation protein B</fullName>
    </alternativeName>
</protein>
<evidence type="ECO:0000256" key="8">
    <source>
        <dbReference type="ARBA" id="ARBA00022679"/>
    </source>
</evidence>
<evidence type="ECO:0000313" key="20">
    <source>
        <dbReference type="Proteomes" id="UP000501452"/>
    </source>
</evidence>
<feature type="transmembrane region" description="Helical" evidence="17">
    <location>
        <begin position="273"/>
        <end position="292"/>
    </location>
</feature>
<keyword evidence="7" id="KW-0963">Cytoplasm</keyword>
<comment type="cofactor">
    <cofactor evidence="2">
        <name>[4Fe-4S] cluster</name>
        <dbReference type="ChEBI" id="CHEBI:49883"/>
    </cofactor>
</comment>
<evidence type="ECO:0000256" key="11">
    <source>
        <dbReference type="ARBA" id="ARBA00023004"/>
    </source>
</evidence>
<evidence type="ECO:0000256" key="4">
    <source>
        <dbReference type="ARBA" id="ARBA00012438"/>
    </source>
</evidence>
<feature type="region of interest" description="Disordered" evidence="16">
    <location>
        <begin position="60"/>
        <end position="182"/>
    </location>
</feature>
<feature type="transmembrane region" description="Helical" evidence="17">
    <location>
        <begin position="213"/>
        <end position="232"/>
    </location>
</feature>
<comment type="subcellular location">
    <subcellularLocation>
        <location evidence="3">Cytoplasm</location>
    </subcellularLocation>
</comment>
<dbReference type="PANTHER" id="PTHR24421">
    <property type="entry name" value="NITRATE/NITRITE SENSOR PROTEIN NARX-RELATED"/>
    <property type="match status" value="1"/>
</dbReference>
<dbReference type="InterPro" id="IPR050482">
    <property type="entry name" value="Sensor_HK_TwoCompSys"/>
</dbReference>
<dbReference type="GO" id="GO:0046983">
    <property type="term" value="F:protein dimerization activity"/>
    <property type="evidence" value="ECO:0007669"/>
    <property type="project" value="InterPro"/>
</dbReference>
<evidence type="ECO:0000256" key="9">
    <source>
        <dbReference type="ARBA" id="ARBA00022723"/>
    </source>
</evidence>
<feature type="transmembrane region" description="Helical" evidence="17">
    <location>
        <begin position="500"/>
        <end position="520"/>
    </location>
</feature>
<dbReference type="SUPFAM" id="SSF55874">
    <property type="entry name" value="ATPase domain of HSP90 chaperone/DNA topoisomerase II/histidine kinase"/>
    <property type="match status" value="1"/>
</dbReference>
<dbReference type="Pfam" id="PF07730">
    <property type="entry name" value="HisKA_3"/>
    <property type="match status" value="1"/>
</dbReference>
<dbReference type="CDD" id="cd16917">
    <property type="entry name" value="HATPase_UhpB-NarQ-NarX-like"/>
    <property type="match status" value="1"/>
</dbReference>
<keyword evidence="17" id="KW-1133">Transmembrane helix</keyword>
<dbReference type="Gene3D" id="1.20.5.1930">
    <property type="match status" value="1"/>
</dbReference>
<gene>
    <name evidence="19" type="ORF">GBA63_06540</name>
</gene>
<comment type="catalytic activity">
    <reaction evidence="1">
        <text>ATP + protein L-histidine = ADP + protein N-phospho-L-histidine.</text>
        <dbReference type="EC" id="2.7.13.3"/>
    </reaction>
</comment>
<dbReference type="InterPro" id="IPR018511">
    <property type="entry name" value="Hemolysin-typ_Ca-bd_CS"/>
</dbReference>
<reference evidence="19 20" key="1">
    <citation type="submission" date="2019-10" db="EMBL/GenBank/DDBJ databases">
        <title>Rubrobacter sp nov SCSIO 52090 isolated from a deep-sea sediment in the South China Sea.</title>
        <authorList>
            <person name="Chen R.W."/>
        </authorList>
    </citation>
    <scope>NUCLEOTIDE SEQUENCE [LARGE SCALE GENOMIC DNA]</scope>
    <source>
        <strain evidence="19 20">SCSIO 52909</strain>
    </source>
</reference>
<evidence type="ECO:0000256" key="13">
    <source>
        <dbReference type="ARBA" id="ARBA00023014"/>
    </source>
</evidence>
<evidence type="ECO:0000256" key="6">
    <source>
        <dbReference type="ARBA" id="ARBA00022485"/>
    </source>
</evidence>
<feature type="compositionally biased region" description="Basic residues" evidence="16">
    <location>
        <begin position="159"/>
        <end position="182"/>
    </location>
</feature>
<dbReference type="PROSITE" id="PS00330">
    <property type="entry name" value="HEMOLYSIN_CALCIUM"/>
    <property type="match status" value="3"/>
</dbReference>
<dbReference type="GO" id="GO:0000155">
    <property type="term" value="F:phosphorelay sensor kinase activity"/>
    <property type="evidence" value="ECO:0007669"/>
    <property type="project" value="InterPro"/>
</dbReference>
<evidence type="ECO:0000256" key="2">
    <source>
        <dbReference type="ARBA" id="ARBA00001966"/>
    </source>
</evidence>
<evidence type="ECO:0000256" key="12">
    <source>
        <dbReference type="ARBA" id="ARBA00023012"/>
    </source>
</evidence>
<proteinExistence type="predicted"/>
<feature type="transmembrane region" description="Helical" evidence="17">
    <location>
        <begin position="244"/>
        <end position="266"/>
    </location>
</feature>
<feature type="region of interest" description="Disordered" evidence="16">
    <location>
        <begin position="27"/>
        <end position="46"/>
    </location>
</feature>
<keyword evidence="13" id="KW-0411">Iron-sulfur</keyword>
<sequence>MTRRTILVVLAGVVLIGAAVFLIGGTKPNTVKGGNGDDNLSGGPGTDRLLGLAGDDELYGGEGPDGLFGNRGADDLRLGASGGSAQGGPDEDELAGGRGRDRLDGATEVDRLEGGPGADRLEGGRGNDELAGGEGGDSIFGEGDATTSPAGRGRFPLRGGRRPRRDRRLRPRGQRHSLGRPGRRYVRVRDPVTVAREKATVSVARDWPLTAAWFLWSLCAVMIFSSLALDALTPNLLAPPERPGLGLAVFTALLSLACPTIGVLVVSRLPRNLVGWIFCGVGLIYGARRLAAAYTDHALLVRPSLPGGDLSAWASTILGLPLLVAFGVFLTLLFPEGRPPSRSWKWAAWGAVCGTALICLSEALRFGPLPAYYFVSNPLGLADAPGGLPVRRLLDASYLAGGALLSLASAASIVLLLVRLRRAGGDGRQQLGWFACAAIPALAGGMLLLLDRAVEKLSLLFFGQAVRPLLQVAGSFGVFVRQDRTLGPLAELRLETTLELLIVVALFFVPVFTGVAVLRHRLYDVDAVINRALVYGSLTAVVAALYVLLVAVFGALFRVGAGGNLVVSLVATGLVAVLFQPLRARLQDGVDRLMYGQRRDPYAALSRLGERLEAAFVPEAVLPTIVETVARAMGIPHAEISLKKDGGFETASVYGSPAGVPTILTLRHGKDQIGRLILSPPSPDEPFSEADHRLLRDLARQAEVAVYAVRLTADLRRSRERLVTTREEERRRLRRDLHDGLGPSLAGLSFGLEAARRLVDERPEDATKLLAQLEEQTQETVVNIRRLVYGLRPPALDDLGLVPAIRQQAEAFGSLTEEAALGENVVAFSVATPEELPPLPAAVEVACYRIAQEALTNVVRHAGARSCRVRLSPRRDVLELEVTDDGVGLGENRGAGVGLASMRERAEELGGTCAIEDAPHGGTRVLARLPLEVSGAGYQAPGRDGGAP</sequence>
<dbReference type="InterPro" id="IPR011712">
    <property type="entry name" value="Sig_transdc_His_kin_sub3_dim/P"/>
</dbReference>
<dbReference type="EC" id="2.7.13.3" evidence="4"/>
<dbReference type="InterPro" id="IPR003594">
    <property type="entry name" value="HATPase_dom"/>
</dbReference>
<dbReference type="PRINTS" id="PR00313">
    <property type="entry name" value="CABNDNGRPT"/>
</dbReference>
<dbReference type="Gene3D" id="3.30.565.10">
    <property type="entry name" value="Histidine kinase-like ATPase, C-terminal domain"/>
    <property type="match status" value="1"/>
</dbReference>
<feature type="transmembrane region" description="Helical" evidence="17">
    <location>
        <begin position="346"/>
        <end position="364"/>
    </location>
</feature>
<dbReference type="Gene3D" id="2.150.10.10">
    <property type="entry name" value="Serralysin-like metalloprotease, C-terminal"/>
    <property type="match status" value="2"/>
</dbReference>
<keyword evidence="10 19" id="KW-0418">Kinase</keyword>
<dbReference type="PROSITE" id="PS50109">
    <property type="entry name" value="HIS_KIN"/>
    <property type="match status" value="1"/>
</dbReference>
<dbReference type="KEGG" id="rub:GBA63_06540"/>
<evidence type="ECO:0000256" key="7">
    <source>
        <dbReference type="ARBA" id="ARBA00022490"/>
    </source>
</evidence>
<feature type="transmembrane region" description="Helical" evidence="17">
    <location>
        <begin position="398"/>
        <end position="418"/>
    </location>
</feature>
<keyword evidence="11" id="KW-0408">Iron</keyword>
<evidence type="ECO:0000256" key="1">
    <source>
        <dbReference type="ARBA" id="ARBA00000085"/>
    </source>
</evidence>
<keyword evidence="9" id="KW-0479">Metal-binding</keyword>
<dbReference type="GO" id="GO:0005737">
    <property type="term" value="C:cytoplasm"/>
    <property type="evidence" value="ECO:0007669"/>
    <property type="project" value="UniProtKB-SubCell"/>
</dbReference>
<dbReference type="GO" id="GO:0016020">
    <property type="term" value="C:membrane"/>
    <property type="evidence" value="ECO:0007669"/>
    <property type="project" value="InterPro"/>
</dbReference>
<keyword evidence="8" id="KW-0808">Transferase</keyword>
<dbReference type="PRINTS" id="PR00344">
    <property type="entry name" value="BCTRLSENSOR"/>
</dbReference>
<feature type="transmembrane region" description="Helical" evidence="17">
    <location>
        <begin position="430"/>
        <end position="450"/>
    </location>
</feature>
<evidence type="ECO:0000256" key="15">
    <source>
        <dbReference type="ARBA" id="ARBA00030800"/>
    </source>
</evidence>